<dbReference type="Gene3D" id="3.40.50.300">
    <property type="entry name" value="P-loop containing nucleotide triphosphate hydrolases"/>
    <property type="match status" value="1"/>
</dbReference>
<dbReference type="Proteomes" id="UP001157034">
    <property type="component" value="Unassembled WGS sequence"/>
</dbReference>
<protein>
    <submittedName>
        <fullName evidence="6">ABC transporter ATP-binding protein</fullName>
    </submittedName>
</protein>
<dbReference type="Pfam" id="PF00005">
    <property type="entry name" value="ABC_tran"/>
    <property type="match status" value="1"/>
</dbReference>
<keyword evidence="7" id="KW-1185">Reference proteome</keyword>
<evidence type="ECO:0000313" key="6">
    <source>
        <dbReference type="EMBL" id="GMA94003.1"/>
    </source>
</evidence>
<evidence type="ECO:0000256" key="1">
    <source>
        <dbReference type="ARBA" id="ARBA00022448"/>
    </source>
</evidence>
<dbReference type="SMART" id="SM00382">
    <property type="entry name" value="AAA"/>
    <property type="match status" value="1"/>
</dbReference>
<dbReference type="GO" id="GO:0005524">
    <property type="term" value="F:ATP binding"/>
    <property type="evidence" value="ECO:0007669"/>
    <property type="project" value="UniProtKB-KW"/>
</dbReference>
<gene>
    <name evidence="6" type="ORF">GCM10025881_08270</name>
</gene>
<dbReference type="EMBL" id="BSVB01000001">
    <property type="protein sequence ID" value="GMA94003.1"/>
    <property type="molecule type" value="Genomic_DNA"/>
</dbReference>
<evidence type="ECO:0000256" key="2">
    <source>
        <dbReference type="ARBA" id="ARBA00022741"/>
    </source>
</evidence>
<accession>A0ABQ6K066</accession>
<keyword evidence="2" id="KW-0547">Nucleotide-binding</keyword>
<organism evidence="6 7">
    <name type="scientific">Pseudolysinimonas kribbensis</name>
    <dbReference type="NCBI Taxonomy" id="433641"/>
    <lineage>
        <taxon>Bacteria</taxon>
        <taxon>Bacillati</taxon>
        <taxon>Actinomycetota</taxon>
        <taxon>Actinomycetes</taxon>
        <taxon>Micrococcales</taxon>
        <taxon>Microbacteriaceae</taxon>
        <taxon>Pseudolysinimonas</taxon>
    </lineage>
</organism>
<dbReference type="InterPro" id="IPR003439">
    <property type="entry name" value="ABC_transporter-like_ATP-bd"/>
</dbReference>
<evidence type="ECO:0000259" key="5">
    <source>
        <dbReference type="PROSITE" id="PS50893"/>
    </source>
</evidence>
<dbReference type="PANTHER" id="PTHR42794:SF1">
    <property type="entry name" value="HEMIN IMPORT ATP-BINDING PROTEIN HMUV"/>
    <property type="match status" value="1"/>
</dbReference>
<dbReference type="RefSeq" id="WP_284253026.1">
    <property type="nucleotide sequence ID" value="NZ_BAAAQO010000003.1"/>
</dbReference>
<sequence length="271" mass="28473">MSWMRDADASGGAGLDVRGLIVRVGRKELVHGAAFTAPPGAITALLGPNGAGKSTILRAIAGVESPAAGALAFGGEDLLGLRRRERARRVAFVEQDVATDLPIDVRDVVALGRTPYEPRWGGRDLGAPTAIDAALVAARAEGFAERRFASLSGGERQRVMLARALAQEPRLLLLDEPTNHLDVAAQLELLVLLREHTSRGMTIVTALHDLSLAADQADAVVVIADGRVVASGPARTTLTPELIRDVYGVTASWTENPVTGRPMLALGHPAA</sequence>
<keyword evidence="3 6" id="KW-0067">ATP-binding</keyword>
<dbReference type="InterPro" id="IPR003593">
    <property type="entry name" value="AAA+_ATPase"/>
</dbReference>
<keyword evidence="1" id="KW-0813">Transport</keyword>
<name>A0ABQ6K066_9MICO</name>
<dbReference type="PROSITE" id="PS50893">
    <property type="entry name" value="ABC_TRANSPORTER_2"/>
    <property type="match status" value="1"/>
</dbReference>
<dbReference type="CDD" id="cd03214">
    <property type="entry name" value="ABC_Iron-Siderophores_B12_Hemin"/>
    <property type="match status" value="1"/>
</dbReference>
<reference evidence="7" key="1">
    <citation type="journal article" date="2019" name="Int. J. Syst. Evol. Microbiol.">
        <title>The Global Catalogue of Microorganisms (GCM) 10K type strain sequencing project: providing services to taxonomists for standard genome sequencing and annotation.</title>
        <authorList>
            <consortium name="The Broad Institute Genomics Platform"/>
            <consortium name="The Broad Institute Genome Sequencing Center for Infectious Disease"/>
            <person name="Wu L."/>
            <person name="Ma J."/>
        </authorList>
    </citation>
    <scope>NUCLEOTIDE SEQUENCE [LARGE SCALE GENOMIC DNA]</scope>
    <source>
        <strain evidence="7">NBRC 108894</strain>
    </source>
</reference>
<dbReference type="PROSITE" id="PS00211">
    <property type="entry name" value="ABC_TRANSPORTER_1"/>
    <property type="match status" value="1"/>
</dbReference>
<dbReference type="InterPro" id="IPR017871">
    <property type="entry name" value="ABC_transporter-like_CS"/>
</dbReference>
<dbReference type="SUPFAM" id="SSF52540">
    <property type="entry name" value="P-loop containing nucleoside triphosphate hydrolases"/>
    <property type="match status" value="1"/>
</dbReference>
<feature type="domain" description="ABC transporter" evidence="5">
    <location>
        <begin position="15"/>
        <end position="250"/>
    </location>
</feature>
<evidence type="ECO:0000313" key="7">
    <source>
        <dbReference type="Proteomes" id="UP001157034"/>
    </source>
</evidence>
<dbReference type="PANTHER" id="PTHR42794">
    <property type="entry name" value="HEMIN IMPORT ATP-BINDING PROTEIN HMUV"/>
    <property type="match status" value="1"/>
</dbReference>
<keyword evidence="4" id="KW-1278">Translocase</keyword>
<evidence type="ECO:0000256" key="4">
    <source>
        <dbReference type="ARBA" id="ARBA00022967"/>
    </source>
</evidence>
<proteinExistence type="predicted"/>
<comment type="caution">
    <text evidence="6">The sequence shown here is derived from an EMBL/GenBank/DDBJ whole genome shotgun (WGS) entry which is preliminary data.</text>
</comment>
<evidence type="ECO:0000256" key="3">
    <source>
        <dbReference type="ARBA" id="ARBA00022840"/>
    </source>
</evidence>
<dbReference type="InterPro" id="IPR027417">
    <property type="entry name" value="P-loop_NTPase"/>
</dbReference>